<proteinExistence type="predicted"/>
<accession>A0ABR8WNC7</accession>
<evidence type="ECO:0000313" key="2">
    <source>
        <dbReference type="Proteomes" id="UP000626242"/>
    </source>
</evidence>
<organism evidence="1 2">
    <name type="scientific">Kaistella pullorum</name>
    <dbReference type="NCBI Taxonomy" id="2763074"/>
    <lineage>
        <taxon>Bacteria</taxon>
        <taxon>Pseudomonadati</taxon>
        <taxon>Bacteroidota</taxon>
        <taxon>Flavobacteriia</taxon>
        <taxon>Flavobacteriales</taxon>
        <taxon>Weeksellaceae</taxon>
        <taxon>Chryseobacterium group</taxon>
        <taxon>Kaistella</taxon>
    </lineage>
</organism>
<reference evidence="1 2" key="1">
    <citation type="submission" date="2020-08" db="EMBL/GenBank/DDBJ databases">
        <title>A Genomic Blueprint of the Chicken Gut Microbiome.</title>
        <authorList>
            <person name="Gilroy R."/>
            <person name="Ravi A."/>
            <person name="Getino M."/>
            <person name="Pursley I."/>
            <person name="Horton D.L."/>
            <person name="Alikhan N.-F."/>
            <person name="Baker D."/>
            <person name="Gharbi K."/>
            <person name="Hall N."/>
            <person name="Watson M."/>
            <person name="Adriaenssens E.M."/>
            <person name="Foster-Nyarko E."/>
            <person name="Jarju S."/>
            <person name="Secka A."/>
            <person name="Antonio M."/>
            <person name="Oren A."/>
            <person name="Chaudhuri R."/>
            <person name="La Ragione R.M."/>
            <person name="Hildebrand F."/>
            <person name="Pallen M.J."/>
        </authorList>
    </citation>
    <scope>NUCLEOTIDE SEQUENCE [LARGE SCALE GENOMIC DNA]</scope>
    <source>
        <strain evidence="1 2">Sa1CVA4</strain>
    </source>
</reference>
<evidence type="ECO:0000313" key="1">
    <source>
        <dbReference type="EMBL" id="MBD8018206.1"/>
    </source>
</evidence>
<gene>
    <name evidence="1" type="ORF">H9628_06955</name>
</gene>
<name>A0ABR8WNC7_9FLAO</name>
<dbReference type="Proteomes" id="UP000626242">
    <property type="component" value="Unassembled WGS sequence"/>
</dbReference>
<dbReference type="RefSeq" id="WP_251833401.1">
    <property type="nucleotide sequence ID" value="NZ_JACSPS010000002.1"/>
</dbReference>
<comment type="caution">
    <text evidence="1">The sequence shown here is derived from an EMBL/GenBank/DDBJ whole genome shotgun (WGS) entry which is preliminary data.</text>
</comment>
<protein>
    <submittedName>
        <fullName evidence="1">Uncharacterized protein</fullName>
    </submittedName>
</protein>
<dbReference type="EMBL" id="JACSPS010000002">
    <property type="protein sequence ID" value="MBD8018206.1"/>
    <property type="molecule type" value="Genomic_DNA"/>
</dbReference>
<keyword evidence="2" id="KW-1185">Reference proteome</keyword>
<sequence length="633" mass="70650">MNYKNLFVAAFVTAGVAMHAQGMNVLEKDYEISRKAKKGYLGGVEAKADGNFDMIYFLPSSKKMVKIETYSFDKDANLTGSKKDEWEIEKARKRYKGLTYKGDLLVNNAISVSSNLMGKLVYKNRKVTAKYNWLAGGYVRKVKMLDKQKLTNDNGDEYLFGGAYEVERDSAILVMGYPYSREKADFSKIELLKVQNDGSIRKIQSLATGSQLRPVFSKPLLDDDSRNIENDDLPRDWILVMAPARGTNLPPNEMTYFRITPEGTIRENFKFTAPTAGYRIINAYEKNGNVLLYGLGIKKDGKTAEELLGMSVSPSSMDSEEIEQTKSGTSATEKVLGKLGGLGGLVSAGKKAVNLATGKEEMMPSQDDLENAMDEKKYTDFIVCKVSGGRLVFANATPIEELNQKAVAGPDMKKALSFDGKKFKTNNFQILNDGSMVLSFQDFKKNSGGVGGNKMLNTLAGIRTSSSGPKYERIYQGLYMLHLNPDGSLKKNYTVLLDQKNKKGFFNNSPMTADNFPATSYVIESKDGKSVNWVMEMVKAIDKDTDFSSFMNFDGSTTNTTTTSYSPFYSIEYGKLNLAEGSSSAFRTLGDLEKKKYYLYEKYNRMQIGDYTYFFSETPNGDRLLISRLDVNQ</sequence>